<keyword evidence="10" id="KW-1185">Reference proteome</keyword>
<keyword evidence="7" id="KW-0732">Signal</keyword>
<evidence type="ECO:0000256" key="3">
    <source>
        <dbReference type="ARBA" id="ARBA00022723"/>
    </source>
</evidence>
<dbReference type="PANTHER" id="PTHR40942:SF2">
    <property type="entry name" value="CYTOCHROME-RELATED"/>
    <property type="match status" value="1"/>
</dbReference>
<evidence type="ECO:0000256" key="7">
    <source>
        <dbReference type="SAM" id="SignalP"/>
    </source>
</evidence>
<evidence type="ECO:0000256" key="1">
    <source>
        <dbReference type="ARBA" id="ARBA00022448"/>
    </source>
</evidence>
<dbReference type="Gene3D" id="1.10.760.10">
    <property type="entry name" value="Cytochrome c-like domain"/>
    <property type="match status" value="1"/>
</dbReference>
<feature type="chain" id="PRO_5006919624" evidence="7">
    <location>
        <begin position="19"/>
        <end position="142"/>
    </location>
</feature>
<dbReference type="SUPFAM" id="SSF46626">
    <property type="entry name" value="Cytochrome c"/>
    <property type="match status" value="1"/>
</dbReference>
<reference evidence="9 10" key="1">
    <citation type="submission" date="2015-11" db="EMBL/GenBank/DDBJ databases">
        <title>Genomic analysis of 38 Legionella species identifies large and diverse effector repertoires.</title>
        <authorList>
            <person name="Burstein D."/>
            <person name="Amaro F."/>
            <person name="Zusman T."/>
            <person name="Lifshitz Z."/>
            <person name="Cohen O."/>
            <person name="Gilbert J.A."/>
            <person name="Pupko T."/>
            <person name="Shuman H.A."/>
            <person name="Segal G."/>
        </authorList>
    </citation>
    <scope>NUCLEOTIDE SEQUENCE [LARGE SCALE GENOMIC DNA]</scope>
    <source>
        <strain evidence="9 10">ATCC 51914</strain>
    </source>
</reference>
<dbReference type="STRING" id="66969.Lwal_1404"/>
<keyword evidence="2 6" id="KW-0349">Heme</keyword>
<keyword evidence="5 6" id="KW-0408">Iron</keyword>
<comment type="caution">
    <text evidence="9">The sequence shown here is derived from an EMBL/GenBank/DDBJ whole genome shotgun (WGS) entry which is preliminary data.</text>
</comment>
<dbReference type="PANTHER" id="PTHR40942">
    <property type="match status" value="1"/>
</dbReference>
<evidence type="ECO:0000313" key="9">
    <source>
        <dbReference type="EMBL" id="KTD79332.1"/>
    </source>
</evidence>
<name>A0A0W1ADJ1_9GAMM</name>
<gene>
    <name evidence="9" type="ORF">Lwal_1404</name>
</gene>
<dbReference type="AlphaFoldDB" id="A0A0W1ADJ1"/>
<dbReference type="InterPro" id="IPR002323">
    <property type="entry name" value="Cyt_CIE"/>
</dbReference>
<keyword evidence="3 6" id="KW-0479">Metal-binding</keyword>
<dbReference type="RefSeq" id="WP_058480106.1">
    <property type="nucleotide sequence ID" value="NZ_CAAAIQ010000007.1"/>
</dbReference>
<keyword evidence="1" id="KW-0813">Transport</keyword>
<proteinExistence type="predicted"/>
<feature type="domain" description="Cytochrome c" evidence="8">
    <location>
        <begin position="61"/>
        <end position="142"/>
    </location>
</feature>
<dbReference type="GO" id="GO:0009055">
    <property type="term" value="F:electron transfer activity"/>
    <property type="evidence" value="ECO:0007669"/>
    <property type="project" value="InterPro"/>
</dbReference>
<dbReference type="GO" id="GO:0005506">
    <property type="term" value="F:iron ion binding"/>
    <property type="evidence" value="ECO:0007669"/>
    <property type="project" value="InterPro"/>
</dbReference>
<dbReference type="InterPro" id="IPR009056">
    <property type="entry name" value="Cyt_c-like_dom"/>
</dbReference>
<feature type="signal peptide" evidence="7">
    <location>
        <begin position="1"/>
        <end position="18"/>
    </location>
</feature>
<evidence type="ECO:0000256" key="5">
    <source>
        <dbReference type="ARBA" id="ARBA00023004"/>
    </source>
</evidence>
<dbReference type="InterPro" id="IPR036909">
    <property type="entry name" value="Cyt_c-like_dom_sf"/>
</dbReference>
<dbReference type="OrthoDB" id="9814708at2"/>
<dbReference type="PROSITE" id="PS51007">
    <property type="entry name" value="CYTC"/>
    <property type="match status" value="1"/>
</dbReference>
<dbReference type="Pfam" id="PF13442">
    <property type="entry name" value="Cytochrome_CBB3"/>
    <property type="match status" value="1"/>
</dbReference>
<evidence type="ECO:0000256" key="2">
    <source>
        <dbReference type="ARBA" id="ARBA00022617"/>
    </source>
</evidence>
<evidence type="ECO:0000256" key="4">
    <source>
        <dbReference type="ARBA" id="ARBA00022982"/>
    </source>
</evidence>
<evidence type="ECO:0000259" key="8">
    <source>
        <dbReference type="PROSITE" id="PS51007"/>
    </source>
</evidence>
<dbReference type="PRINTS" id="PR00607">
    <property type="entry name" value="CYTCHROMECIE"/>
</dbReference>
<keyword evidence="4" id="KW-0249">Electron transport</keyword>
<dbReference type="PATRIC" id="fig|66969.6.peg.1539"/>
<organism evidence="9 10">
    <name type="scientific">Legionella waltersii</name>
    <dbReference type="NCBI Taxonomy" id="66969"/>
    <lineage>
        <taxon>Bacteria</taxon>
        <taxon>Pseudomonadati</taxon>
        <taxon>Pseudomonadota</taxon>
        <taxon>Gammaproteobacteria</taxon>
        <taxon>Legionellales</taxon>
        <taxon>Legionellaceae</taxon>
        <taxon>Legionella</taxon>
    </lineage>
</organism>
<sequence>MRLILAILGMVLSCNLSADDVDTQQIIQRIKPVGKVRIQEEMNNVTSAQQQTKSDQTVTEVKKMSGKDTFERYCIVCHKDGLAGAPKFQNTADWAPRLKGRTIEDLVASSEKGLNAMPAKGTCNECSDDDLKAAIQYMLPKS</sequence>
<dbReference type="GO" id="GO:0020037">
    <property type="term" value="F:heme binding"/>
    <property type="evidence" value="ECO:0007669"/>
    <property type="project" value="InterPro"/>
</dbReference>
<evidence type="ECO:0000313" key="10">
    <source>
        <dbReference type="Proteomes" id="UP000054729"/>
    </source>
</evidence>
<protein>
    <submittedName>
        <fullName evidence="9">Cytochrome c5</fullName>
    </submittedName>
</protein>
<accession>A0A0W1ADJ1</accession>
<dbReference type="Proteomes" id="UP000054729">
    <property type="component" value="Unassembled WGS sequence"/>
</dbReference>
<evidence type="ECO:0000256" key="6">
    <source>
        <dbReference type="PROSITE-ProRule" id="PRU00433"/>
    </source>
</evidence>
<dbReference type="EMBL" id="LNZB01000036">
    <property type="protein sequence ID" value="KTD79332.1"/>
    <property type="molecule type" value="Genomic_DNA"/>
</dbReference>